<sequence>MVQNPTQQAQPGDTPRFDMPQLRITALNMEYKNSFIHKFIAEISVSNGTGPAKEYESAKQGVKRGKLQWRFNVPVPVASEIVVKVSRHHTFQENEIMTTVSVLFADILKFFQDNQQNSTMDIKGQQGEKLSLSIEQKSIKDMLQRVALPSAVLEKLGYARQPVEALIAISDQLGEVNSIAKVVLGLFSKVYEQLEKQELCIQQVSLLFEKINLLAPLLATAQELEDYEHLQKVIVDILHLFQDVLNAIDKYNEGHLMGQIMDQFKSDPSLDIQRFSTRFDNLSKAFDQSLQVDQAQMLDQAQVESILSKLKPNFREPAAFCAKDTCSDIFIELDRWAMAKSEKIFWLHGVAGMGKSTIAATYFNRLKAQKMLTGYHICSRDTTIHQSPIQLVLNLCYHLAMAYKPFSRMVVKAIKADTSFTPNSMPVAELFDHFILQSVKALQERQYRPTTIVLIIDALDECGNNAGERHDVIQRLEELVMCCDWIKVFITSRPTVDVKKSLLKEELRMWSLDPTKNDANIEQFYKYQFCHNPEFKDASQMLLNEISGLTKQAGGLFIWAKTACNYLESYAEIHIALKTLLQSQAHQDIYFLYKTVLLDAISANNKGIYQIVMSAILLASEPLSEAGLGRLLSEDENIKSAINKVLSKLKGLIYIGSNNCVYIIHPSLREYLTNPEVCPPAYYIAKNQHYKLFERTVQVMHKQLRFNICKLESSYETNEEVKDLEERISENISEELGYSARNWMYHTMNTGSWSVAHDSVLGLLESGNGWLYWIEVLSLLGIVRKTMLEMTTLIHWMDRSHEKSTHKVKMEEITTFLSKAVMAGQTVLEVLSK</sequence>
<dbReference type="EMBL" id="ML208907">
    <property type="protein sequence ID" value="TFK59730.1"/>
    <property type="molecule type" value="Genomic_DNA"/>
</dbReference>
<protein>
    <submittedName>
        <fullName evidence="1">Uncharacterized protein</fullName>
    </submittedName>
</protein>
<evidence type="ECO:0000313" key="1">
    <source>
        <dbReference type="EMBL" id="TFK59730.1"/>
    </source>
</evidence>
<proteinExistence type="predicted"/>
<accession>A0ACD3A223</accession>
<reference evidence="1 2" key="1">
    <citation type="journal article" date="2019" name="Nat. Ecol. Evol.">
        <title>Megaphylogeny resolves global patterns of mushroom evolution.</title>
        <authorList>
            <person name="Varga T."/>
            <person name="Krizsan K."/>
            <person name="Foldi C."/>
            <person name="Dima B."/>
            <person name="Sanchez-Garcia M."/>
            <person name="Sanchez-Ramirez S."/>
            <person name="Szollosi G.J."/>
            <person name="Szarkandi J.G."/>
            <person name="Papp V."/>
            <person name="Albert L."/>
            <person name="Andreopoulos W."/>
            <person name="Angelini C."/>
            <person name="Antonin V."/>
            <person name="Barry K.W."/>
            <person name="Bougher N.L."/>
            <person name="Buchanan P."/>
            <person name="Buyck B."/>
            <person name="Bense V."/>
            <person name="Catcheside P."/>
            <person name="Chovatia M."/>
            <person name="Cooper J."/>
            <person name="Damon W."/>
            <person name="Desjardin D."/>
            <person name="Finy P."/>
            <person name="Geml J."/>
            <person name="Haridas S."/>
            <person name="Hughes K."/>
            <person name="Justo A."/>
            <person name="Karasinski D."/>
            <person name="Kautmanova I."/>
            <person name="Kiss B."/>
            <person name="Kocsube S."/>
            <person name="Kotiranta H."/>
            <person name="LaButti K.M."/>
            <person name="Lechner B.E."/>
            <person name="Liimatainen K."/>
            <person name="Lipzen A."/>
            <person name="Lukacs Z."/>
            <person name="Mihaltcheva S."/>
            <person name="Morgado L.N."/>
            <person name="Niskanen T."/>
            <person name="Noordeloos M.E."/>
            <person name="Ohm R.A."/>
            <person name="Ortiz-Santana B."/>
            <person name="Ovrebo C."/>
            <person name="Racz N."/>
            <person name="Riley R."/>
            <person name="Savchenko A."/>
            <person name="Shiryaev A."/>
            <person name="Soop K."/>
            <person name="Spirin V."/>
            <person name="Szebenyi C."/>
            <person name="Tomsovsky M."/>
            <person name="Tulloss R.E."/>
            <person name="Uehling J."/>
            <person name="Grigoriev I.V."/>
            <person name="Vagvolgyi C."/>
            <person name="Papp T."/>
            <person name="Martin F.M."/>
            <person name="Miettinen O."/>
            <person name="Hibbett D.S."/>
            <person name="Nagy L.G."/>
        </authorList>
    </citation>
    <scope>NUCLEOTIDE SEQUENCE [LARGE SCALE GENOMIC DNA]</scope>
    <source>
        <strain evidence="1 2">NL-1719</strain>
    </source>
</reference>
<evidence type="ECO:0000313" key="2">
    <source>
        <dbReference type="Proteomes" id="UP000308600"/>
    </source>
</evidence>
<keyword evidence="2" id="KW-1185">Reference proteome</keyword>
<organism evidence="1 2">
    <name type="scientific">Pluteus cervinus</name>
    <dbReference type="NCBI Taxonomy" id="181527"/>
    <lineage>
        <taxon>Eukaryota</taxon>
        <taxon>Fungi</taxon>
        <taxon>Dikarya</taxon>
        <taxon>Basidiomycota</taxon>
        <taxon>Agaricomycotina</taxon>
        <taxon>Agaricomycetes</taxon>
        <taxon>Agaricomycetidae</taxon>
        <taxon>Agaricales</taxon>
        <taxon>Pluteineae</taxon>
        <taxon>Pluteaceae</taxon>
        <taxon>Pluteus</taxon>
    </lineage>
</organism>
<gene>
    <name evidence="1" type="ORF">BDN72DRAFT_965954</name>
</gene>
<name>A0ACD3A223_9AGAR</name>
<dbReference type="Proteomes" id="UP000308600">
    <property type="component" value="Unassembled WGS sequence"/>
</dbReference>